<sequence length="68" mass="7639">MRRGFNRKGRWLVERGVIMRVKRNPVTSLVSPVLEVMSCLVENPDSRHLSHTTIGSGKHGFPSAQPDL</sequence>
<feature type="region of interest" description="Disordered" evidence="1">
    <location>
        <begin position="47"/>
        <end position="68"/>
    </location>
</feature>
<evidence type="ECO:0000313" key="2">
    <source>
        <dbReference type="EMBL" id="PTU22310.1"/>
    </source>
</evidence>
<name>A0A2T5M1A6_9EURO</name>
<dbReference type="VEuPathDB" id="FungiDB:P175DRAFT_0498838"/>
<protein>
    <submittedName>
        <fullName evidence="2">Uncharacterized protein</fullName>
    </submittedName>
</protein>
<reference evidence="2 3" key="1">
    <citation type="journal article" date="2018" name="Proc. Natl. Acad. Sci. U.S.A.">
        <title>Linking secondary metabolites to gene clusters through genome sequencing of six diverse Aspergillus species.</title>
        <authorList>
            <person name="Kaerboelling I."/>
            <person name="Vesth T.C."/>
            <person name="Frisvad J.C."/>
            <person name="Nybo J.L."/>
            <person name="Theobald S."/>
            <person name="Kuo A."/>
            <person name="Bowyer P."/>
            <person name="Matsuda Y."/>
            <person name="Mondo S."/>
            <person name="Lyhne E.K."/>
            <person name="Kogle M.E."/>
            <person name="Clum A."/>
            <person name="Lipzen A."/>
            <person name="Salamov A."/>
            <person name="Ngan C.Y."/>
            <person name="Daum C."/>
            <person name="Chiniquy J."/>
            <person name="Barry K."/>
            <person name="LaButti K."/>
            <person name="Haridas S."/>
            <person name="Simmons B.A."/>
            <person name="Magnuson J.K."/>
            <person name="Mortensen U.H."/>
            <person name="Larsen T.O."/>
            <person name="Grigoriev I.V."/>
            <person name="Baker S.E."/>
            <person name="Andersen M.R."/>
        </authorList>
    </citation>
    <scope>NUCLEOTIDE SEQUENCE [LARGE SCALE GENOMIC DNA]</scope>
    <source>
        <strain evidence="2 3">IBT 24754</strain>
    </source>
</reference>
<dbReference type="EMBL" id="MSFN02000002">
    <property type="protein sequence ID" value="PTU22310.1"/>
    <property type="molecule type" value="Genomic_DNA"/>
</dbReference>
<gene>
    <name evidence="2" type="ORF">P175DRAFT_0498838</name>
</gene>
<comment type="caution">
    <text evidence="2">The sequence shown here is derived from an EMBL/GenBank/DDBJ whole genome shotgun (WGS) entry which is preliminary data.</text>
</comment>
<dbReference type="RefSeq" id="XP_040753702.1">
    <property type="nucleotide sequence ID" value="XM_040896593.1"/>
</dbReference>
<organism evidence="2 3">
    <name type="scientific">Aspergillus ochraceoroseus IBT 24754</name>
    <dbReference type="NCBI Taxonomy" id="1392256"/>
    <lineage>
        <taxon>Eukaryota</taxon>
        <taxon>Fungi</taxon>
        <taxon>Dikarya</taxon>
        <taxon>Ascomycota</taxon>
        <taxon>Pezizomycotina</taxon>
        <taxon>Eurotiomycetes</taxon>
        <taxon>Eurotiomycetidae</taxon>
        <taxon>Eurotiales</taxon>
        <taxon>Aspergillaceae</taxon>
        <taxon>Aspergillus</taxon>
        <taxon>Aspergillus subgen. Nidulantes</taxon>
    </lineage>
</organism>
<dbReference type="AlphaFoldDB" id="A0A2T5M1A6"/>
<dbReference type="Proteomes" id="UP000244073">
    <property type="component" value="Unassembled WGS sequence"/>
</dbReference>
<evidence type="ECO:0000313" key="3">
    <source>
        <dbReference type="Proteomes" id="UP000244073"/>
    </source>
</evidence>
<proteinExistence type="predicted"/>
<dbReference type="GeneID" id="63813475"/>
<accession>A0A2T5M1A6</accession>
<evidence type="ECO:0000256" key="1">
    <source>
        <dbReference type="SAM" id="MobiDB-lite"/>
    </source>
</evidence>